<feature type="region of interest" description="Disordered" evidence="1">
    <location>
        <begin position="209"/>
        <end position="232"/>
    </location>
</feature>
<feature type="compositionally biased region" description="Basic and acidic residues" evidence="1">
    <location>
        <begin position="47"/>
        <end position="57"/>
    </location>
</feature>
<comment type="caution">
    <text evidence="2">The sequence shown here is derived from an EMBL/GenBank/DDBJ whole genome shotgun (WGS) entry which is preliminary data.</text>
</comment>
<feature type="compositionally biased region" description="Basic residues" evidence="1">
    <location>
        <begin position="140"/>
        <end position="150"/>
    </location>
</feature>
<organism evidence="2 3">
    <name type="scientific">Reticulomyxa filosa</name>
    <dbReference type="NCBI Taxonomy" id="46433"/>
    <lineage>
        <taxon>Eukaryota</taxon>
        <taxon>Sar</taxon>
        <taxon>Rhizaria</taxon>
        <taxon>Retaria</taxon>
        <taxon>Foraminifera</taxon>
        <taxon>Monothalamids</taxon>
        <taxon>Reticulomyxidae</taxon>
        <taxon>Reticulomyxa</taxon>
    </lineage>
</organism>
<dbReference type="EMBL" id="ASPP01018772">
    <property type="protein sequence ID" value="ETO15827.1"/>
    <property type="molecule type" value="Genomic_DNA"/>
</dbReference>
<feature type="compositionally biased region" description="Low complexity" evidence="1">
    <location>
        <begin position="127"/>
        <end position="136"/>
    </location>
</feature>
<feature type="region of interest" description="Disordered" evidence="1">
    <location>
        <begin position="28"/>
        <end position="67"/>
    </location>
</feature>
<evidence type="ECO:0000256" key="1">
    <source>
        <dbReference type="SAM" id="MobiDB-lite"/>
    </source>
</evidence>
<feature type="region of interest" description="Disordered" evidence="1">
    <location>
        <begin position="127"/>
        <end position="154"/>
    </location>
</feature>
<gene>
    <name evidence="2" type="ORF">RFI_21537</name>
</gene>
<keyword evidence="3" id="KW-1185">Reference proteome</keyword>
<protein>
    <submittedName>
        <fullName evidence="2">Uncharacterized protein</fullName>
    </submittedName>
</protein>
<proteinExistence type="predicted"/>
<dbReference type="AlphaFoldDB" id="X6MQV8"/>
<feature type="compositionally biased region" description="Basic residues" evidence="1">
    <location>
        <begin position="37"/>
        <end position="46"/>
    </location>
</feature>
<reference evidence="2 3" key="1">
    <citation type="journal article" date="2013" name="Curr. Biol.">
        <title>The Genome of the Foraminiferan Reticulomyxa filosa.</title>
        <authorList>
            <person name="Glockner G."/>
            <person name="Hulsmann N."/>
            <person name="Schleicher M."/>
            <person name="Noegel A.A."/>
            <person name="Eichinger L."/>
            <person name="Gallinger C."/>
            <person name="Pawlowski J."/>
            <person name="Sierra R."/>
            <person name="Euteneuer U."/>
            <person name="Pillet L."/>
            <person name="Moustafa A."/>
            <person name="Platzer M."/>
            <person name="Groth M."/>
            <person name="Szafranski K."/>
            <person name="Schliwa M."/>
        </authorList>
    </citation>
    <scope>NUCLEOTIDE SEQUENCE [LARGE SCALE GENOMIC DNA]</scope>
</reference>
<accession>X6MQV8</accession>
<name>X6MQV8_RETFI</name>
<sequence>MEQTRYPNDDTMMDDNDTIEMEQMELDLEKQMAEDRRRRHNRKQRQLQKEKESESKGRYWKAPKPQAEYRPTRLRGQMEHDKNNYHGDLMQVASKLLAQEEEKNKTWGAMIHDKTKYIPHQHQQHINDNINDNINNKIKKDNKKTKRQGTKRTWLEHVEELNAIPLSSQKYSSPRTVRQSQDVQGANEHVPWVEAVEKKIAQWQEHYYGSDIDSNDDNRNTPPPLLTQPNPEAFHPSTPHHPAVDGANHISPFKSAWNRARRKGYVNPRVADGIMHMVEQLRNDIEGYYNKRTAFDSDKPIDPTDFGIESIHNLAGVNVLTADQTINARVVHMTKYKMYDLYWTICVSNELSNVIRQTSCKHFSLILRSRLVEKRRLRVSDFIRIFPPYTCMFIAGDHNPQSERIPLPLLSNAFYTVASSEVTSSISDYDAFPLTLEPELWNKFECVNLESIESALSNDLGLNIMMDALARDKTTLNNNGDGNDGIDIAPIMSKEMEQDRIANVPMEISDPLDVDSWDCSNIISQLTHLQLDANVISQPQTIHLWGL</sequence>
<evidence type="ECO:0000313" key="3">
    <source>
        <dbReference type="Proteomes" id="UP000023152"/>
    </source>
</evidence>
<dbReference type="Proteomes" id="UP000023152">
    <property type="component" value="Unassembled WGS sequence"/>
</dbReference>
<feature type="non-terminal residue" evidence="2">
    <location>
        <position position="547"/>
    </location>
</feature>
<evidence type="ECO:0000313" key="2">
    <source>
        <dbReference type="EMBL" id="ETO15827.1"/>
    </source>
</evidence>